<evidence type="ECO:0000256" key="2">
    <source>
        <dbReference type="ARBA" id="ARBA00004651"/>
    </source>
</evidence>
<organism evidence="13 14">
    <name type="scientific">Enterocloster bolteae</name>
    <dbReference type="NCBI Taxonomy" id="208479"/>
    <lineage>
        <taxon>Bacteria</taxon>
        <taxon>Bacillati</taxon>
        <taxon>Bacillota</taxon>
        <taxon>Clostridia</taxon>
        <taxon>Lachnospirales</taxon>
        <taxon>Lachnospiraceae</taxon>
        <taxon>Enterocloster</taxon>
    </lineage>
</organism>
<evidence type="ECO:0000256" key="7">
    <source>
        <dbReference type="ARBA" id="ARBA00022475"/>
    </source>
</evidence>
<dbReference type="GO" id="GO:0015297">
    <property type="term" value="F:antiporter activity"/>
    <property type="evidence" value="ECO:0007669"/>
    <property type="project" value="UniProtKB-KW"/>
</dbReference>
<dbReference type="Proteomes" id="UP000284543">
    <property type="component" value="Unassembled WGS sequence"/>
</dbReference>
<evidence type="ECO:0000256" key="3">
    <source>
        <dbReference type="ARBA" id="ARBA00010199"/>
    </source>
</evidence>
<name>A0A412ZEP8_9FIRM</name>
<dbReference type="AlphaFoldDB" id="A0A412ZEP8"/>
<comment type="caution">
    <text evidence="13">The sequence shown here is derived from an EMBL/GenBank/DDBJ whole genome shotgun (WGS) entry which is preliminary data.</text>
</comment>
<proteinExistence type="inferred from homology"/>
<dbReference type="GO" id="GO:0005886">
    <property type="term" value="C:plasma membrane"/>
    <property type="evidence" value="ECO:0007669"/>
    <property type="project" value="UniProtKB-SubCell"/>
</dbReference>
<accession>A0A412ZEP8</accession>
<keyword evidence="6" id="KW-0050">Antiport</keyword>
<evidence type="ECO:0000313" key="13">
    <source>
        <dbReference type="EMBL" id="RGV78707.1"/>
    </source>
</evidence>
<gene>
    <name evidence="13" type="ORF">DWW02_02955</name>
</gene>
<comment type="function">
    <text evidence="1">Multidrug efflux pump.</text>
</comment>
<dbReference type="NCBIfam" id="TIGR00797">
    <property type="entry name" value="matE"/>
    <property type="match status" value="1"/>
</dbReference>
<keyword evidence="5" id="KW-0813">Transport</keyword>
<dbReference type="PIRSF" id="PIRSF006603">
    <property type="entry name" value="DinF"/>
    <property type="match status" value="1"/>
</dbReference>
<evidence type="ECO:0000256" key="1">
    <source>
        <dbReference type="ARBA" id="ARBA00003408"/>
    </source>
</evidence>
<dbReference type="RefSeq" id="WP_002568122.1">
    <property type="nucleotide sequence ID" value="NZ_CABKUK010000002.1"/>
</dbReference>
<keyword evidence="9" id="KW-1133">Transmembrane helix</keyword>
<dbReference type="InterPro" id="IPR002528">
    <property type="entry name" value="MATE_fam"/>
</dbReference>
<dbReference type="GO" id="GO:0006811">
    <property type="term" value="P:monoatomic ion transport"/>
    <property type="evidence" value="ECO:0007669"/>
    <property type="project" value="UniProtKB-KW"/>
</dbReference>
<keyword evidence="10" id="KW-0406">Ion transport</keyword>
<evidence type="ECO:0000256" key="9">
    <source>
        <dbReference type="ARBA" id="ARBA00022989"/>
    </source>
</evidence>
<dbReference type="Pfam" id="PF01554">
    <property type="entry name" value="MatE"/>
    <property type="match status" value="2"/>
</dbReference>
<evidence type="ECO:0000256" key="10">
    <source>
        <dbReference type="ARBA" id="ARBA00023065"/>
    </source>
</evidence>
<protein>
    <recommendedName>
        <fullName evidence="4">Probable multidrug resistance protein NorM</fullName>
    </recommendedName>
    <alternativeName>
        <fullName evidence="12">Multidrug-efflux transporter</fullName>
    </alternativeName>
</protein>
<dbReference type="GO" id="GO:0042910">
    <property type="term" value="F:xenobiotic transmembrane transporter activity"/>
    <property type="evidence" value="ECO:0007669"/>
    <property type="project" value="InterPro"/>
</dbReference>
<dbReference type="EMBL" id="QRZM01000001">
    <property type="protein sequence ID" value="RGV78707.1"/>
    <property type="molecule type" value="Genomic_DNA"/>
</dbReference>
<keyword evidence="11" id="KW-0472">Membrane</keyword>
<dbReference type="InterPro" id="IPR048279">
    <property type="entry name" value="MdtK-like"/>
</dbReference>
<keyword evidence="8" id="KW-0812">Transmembrane</keyword>
<reference evidence="13 14" key="1">
    <citation type="submission" date="2018-08" db="EMBL/GenBank/DDBJ databases">
        <title>A genome reference for cultivated species of the human gut microbiota.</title>
        <authorList>
            <person name="Zou Y."/>
            <person name="Xue W."/>
            <person name="Luo G."/>
        </authorList>
    </citation>
    <scope>NUCLEOTIDE SEQUENCE [LARGE SCALE GENOMIC DNA]</scope>
    <source>
        <strain evidence="13 14">AF14-18</strain>
    </source>
</reference>
<comment type="similarity">
    <text evidence="3">Belongs to the multi antimicrobial extrusion (MATE) (TC 2.A.66.1) family.</text>
</comment>
<evidence type="ECO:0000313" key="14">
    <source>
        <dbReference type="Proteomes" id="UP000284543"/>
    </source>
</evidence>
<evidence type="ECO:0000256" key="8">
    <source>
        <dbReference type="ARBA" id="ARBA00022692"/>
    </source>
</evidence>
<keyword evidence="7" id="KW-1003">Cell membrane</keyword>
<evidence type="ECO:0000256" key="6">
    <source>
        <dbReference type="ARBA" id="ARBA00022449"/>
    </source>
</evidence>
<dbReference type="KEGG" id="cbol:CGC65_04465"/>
<evidence type="ECO:0000256" key="5">
    <source>
        <dbReference type="ARBA" id="ARBA00022448"/>
    </source>
</evidence>
<evidence type="ECO:0000256" key="11">
    <source>
        <dbReference type="ARBA" id="ARBA00023136"/>
    </source>
</evidence>
<dbReference type="PANTHER" id="PTHR43298">
    <property type="entry name" value="MULTIDRUG RESISTANCE PROTEIN NORM-RELATED"/>
    <property type="match status" value="1"/>
</dbReference>
<sequence>MKTEKQQGHITDMTRGDSLKVIIRFALPLVAAAVIQQLFSLTDAMVLGIFSGNRGLAVLGVCSWPVWFQVSVLTNFGQASCLLTAVRFGAKNETNLKKAIGNVYFASFLLGLVMVPGLLGSAGTLLRIQNTPPEVFDDALSYLRILYIGTVFLLVYNTLSSLLRALGDSYTSFLAITVSALVNVVMDVILVAGFGMGVRGAAIATTASQVLAALICLVKISRYPVFHIRRKYLRPDGLLLKEYIGICIPMMAQSIVIAVGGTFVQSHINQYGTVFAAGISAAGKIFSVVETGAIALASASASFVSQNVGARQFERIRTVVKQVCGLSEVTAVVIAIVLLLFGRYILSFYVTDEAVVYAMGNLKVYSAGLLLMYPMYALRQTVQALGNVRIPLLAAVLQLVMRILAASFLPMLIGSSGIYFTSFAAWAVSLILIGFVYPVQFRKCMENSRGGGIS</sequence>
<evidence type="ECO:0000256" key="12">
    <source>
        <dbReference type="ARBA" id="ARBA00031636"/>
    </source>
</evidence>
<comment type="subcellular location">
    <subcellularLocation>
        <location evidence="2">Cell membrane</location>
        <topology evidence="2">Multi-pass membrane protein</topology>
    </subcellularLocation>
</comment>
<dbReference type="InterPro" id="IPR050222">
    <property type="entry name" value="MATE_MdtK"/>
</dbReference>
<dbReference type="PANTHER" id="PTHR43298:SF2">
    <property type="entry name" value="FMN_FAD EXPORTER YEEO-RELATED"/>
    <property type="match status" value="1"/>
</dbReference>
<evidence type="ECO:0000256" key="4">
    <source>
        <dbReference type="ARBA" id="ARBA00020268"/>
    </source>
</evidence>